<organism evidence="1 2">
    <name type="scientific">Gonium pectorale</name>
    <name type="common">Green alga</name>
    <dbReference type="NCBI Taxonomy" id="33097"/>
    <lineage>
        <taxon>Eukaryota</taxon>
        <taxon>Viridiplantae</taxon>
        <taxon>Chlorophyta</taxon>
        <taxon>core chlorophytes</taxon>
        <taxon>Chlorophyceae</taxon>
        <taxon>CS clade</taxon>
        <taxon>Chlamydomonadales</taxon>
        <taxon>Volvocaceae</taxon>
        <taxon>Gonium</taxon>
    </lineage>
</organism>
<dbReference type="EMBL" id="LSYV01000002">
    <property type="protein sequence ID" value="KXZ56883.1"/>
    <property type="molecule type" value="Genomic_DNA"/>
</dbReference>
<dbReference type="Proteomes" id="UP000075714">
    <property type="component" value="Unassembled WGS sequence"/>
</dbReference>
<evidence type="ECO:0000313" key="2">
    <source>
        <dbReference type="Proteomes" id="UP000075714"/>
    </source>
</evidence>
<evidence type="ECO:0008006" key="3">
    <source>
        <dbReference type="Google" id="ProtNLM"/>
    </source>
</evidence>
<reference evidence="2" key="1">
    <citation type="journal article" date="2016" name="Nat. Commun.">
        <title>The Gonium pectorale genome demonstrates co-option of cell cycle regulation during the evolution of multicellularity.</title>
        <authorList>
            <person name="Hanschen E.R."/>
            <person name="Marriage T.N."/>
            <person name="Ferris P.J."/>
            <person name="Hamaji T."/>
            <person name="Toyoda A."/>
            <person name="Fujiyama A."/>
            <person name="Neme R."/>
            <person name="Noguchi H."/>
            <person name="Minakuchi Y."/>
            <person name="Suzuki M."/>
            <person name="Kawai-Toyooka H."/>
            <person name="Smith D.R."/>
            <person name="Sparks H."/>
            <person name="Anderson J."/>
            <person name="Bakaric R."/>
            <person name="Luria V."/>
            <person name="Karger A."/>
            <person name="Kirschner M.W."/>
            <person name="Durand P.M."/>
            <person name="Michod R.E."/>
            <person name="Nozaki H."/>
            <person name="Olson B.J."/>
        </authorList>
    </citation>
    <scope>NUCLEOTIDE SEQUENCE [LARGE SCALE GENOMIC DNA]</scope>
    <source>
        <strain evidence="2">NIES-2863</strain>
    </source>
</reference>
<protein>
    <recommendedName>
        <fullName evidence="3">BACK domain-containing protein</fullName>
    </recommendedName>
</protein>
<comment type="caution">
    <text evidence="1">The sequence shown here is derived from an EMBL/GenBank/DDBJ whole genome shotgun (WGS) entry which is preliminary data.</text>
</comment>
<proteinExistence type="predicted"/>
<evidence type="ECO:0000313" key="1">
    <source>
        <dbReference type="EMBL" id="KXZ56883.1"/>
    </source>
</evidence>
<dbReference type="AlphaFoldDB" id="A0A150H498"/>
<sequence length="411" mass="44370">MVAIVFMYTGKVEATGVEALLRTRRLASFLQIEGCVEACDLALMALANNSASLEVVQQLYACRQLLPAADDDPAAPAFVSSVQGFCRQKLVQHRGQGGGTLDSVPLADLLVWAFPSAPAVLNDAAALRSLQSLSPEALEALLANASFATDSEDSVLVMLAHWINANSGAPGAARRALVLQLRLLHLSDAFRNALLPELSWLGLTANEHRFLCTYASAAPRARSRLALTFYNVWGTSWYSADARPRVVFFEGRCLDWSISQEQLTHSTVLCAKFTECAAGHGAIVINGLEWRVQLTYMNDNSRVFFLGLCASLPQPFARLKHLEWLCSAAGMEPCRLLLRRDAVSNGRNCQNGPLTSDASVGMVPSIMAPLDPDDGQAAAPARQAALISVLPISRWTGYLRDGKISGTLTVL</sequence>
<dbReference type="OrthoDB" id="558908at2759"/>
<gene>
    <name evidence="1" type="ORF">GPECTOR_1g797</name>
</gene>
<accession>A0A150H498</accession>
<keyword evidence="2" id="KW-1185">Reference proteome</keyword>
<name>A0A150H498_GONPE</name>